<evidence type="ECO:0000313" key="2">
    <source>
        <dbReference type="Proteomes" id="UP000235145"/>
    </source>
</evidence>
<sequence>MDSSVKEDEAFWEEHETFNMFWLVIHSQQHVFEARRGCDSYMMEGIVPADYRIWLGSHVFTPLQPSTISSKHLISTLITCFLRNNSLSVTLLTLVQ</sequence>
<proteinExistence type="predicted"/>
<evidence type="ECO:0000313" key="1">
    <source>
        <dbReference type="EMBL" id="KAJ0209093.1"/>
    </source>
</evidence>
<reference evidence="1 2" key="1">
    <citation type="journal article" date="2017" name="Nat. Commun.">
        <title>Genome assembly with in vitro proximity ligation data and whole-genome triplication in lettuce.</title>
        <authorList>
            <person name="Reyes-Chin-Wo S."/>
            <person name="Wang Z."/>
            <person name="Yang X."/>
            <person name="Kozik A."/>
            <person name="Arikit S."/>
            <person name="Song C."/>
            <person name="Xia L."/>
            <person name="Froenicke L."/>
            <person name="Lavelle D.O."/>
            <person name="Truco M.J."/>
            <person name="Xia R."/>
            <person name="Zhu S."/>
            <person name="Xu C."/>
            <person name="Xu H."/>
            <person name="Xu X."/>
            <person name="Cox K."/>
            <person name="Korf I."/>
            <person name="Meyers B.C."/>
            <person name="Michelmore R.W."/>
        </authorList>
    </citation>
    <scope>NUCLEOTIDE SEQUENCE [LARGE SCALE GENOMIC DNA]</scope>
    <source>
        <strain evidence="2">cv. Salinas</strain>
        <tissue evidence="1">Seedlings</tissue>
    </source>
</reference>
<dbReference type="EMBL" id="NBSK02000004">
    <property type="protein sequence ID" value="KAJ0209093.1"/>
    <property type="molecule type" value="Genomic_DNA"/>
</dbReference>
<organism evidence="1 2">
    <name type="scientific">Lactuca sativa</name>
    <name type="common">Garden lettuce</name>
    <dbReference type="NCBI Taxonomy" id="4236"/>
    <lineage>
        <taxon>Eukaryota</taxon>
        <taxon>Viridiplantae</taxon>
        <taxon>Streptophyta</taxon>
        <taxon>Embryophyta</taxon>
        <taxon>Tracheophyta</taxon>
        <taxon>Spermatophyta</taxon>
        <taxon>Magnoliopsida</taxon>
        <taxon>eudicotyledons</taxon>
        <taxon>Gunneridae</taxon>
        <taxon>Pentapetalae</taxon>
        <taxon>asterids</taxon>
        <taxon>campanulids</taxon>
        <taxon>Asterales</taxon>
        <taxon>Asteraceae</taxon>
        <taxon>Cichorioideae</taxon>
        <taxon>Cichorieae</taxon>
        <taxon>Lactucinae</taxon>
        <taxon>Lactuca</taxon>
    </lineage>
</organism>
<accession>A0A9R1VR04</accession>
<keyword evidence="2" id="KW-1185">Reference proteome</keyword>
<dbReference type="AlphaFoldDB" id="A0A9R1VR04"/>
<comment type="caution">
    <text evidence="1">The sequence shown here is derived from an EMBL/GenBank/DDBJ whole genome shotgun (WGS) entry which is preliminary data.</text>
</comment>
<gene>
    <name evidence="1" type="ORF">LSAT_V11C400183500</name>
</gene>
<protein>
    <submittedName>
        <fullName evidence="1">Uncharacterized protein</fullName>
    </submittedName>
</protein>
<name>A0A9R1VR04_LACSA</name>
<dbReference type="Proteomes" id="UP000235145">
    <property type="component" value="Unassembled WGS sequence"/>
</dbReference>